<dbReference type="EMBL" id="JAPTYD010000022">
    <property type="protein sequence ID" value="MCZ0962752.1"/>
    <property type="molecule type" value="Genomic_DNA"/>
</dbReference>
<name>A0ABT4J6L1_9RHOB</name>
<dbReference type="Proteomes" id="UP001149822">
    <property type="component" value="Unassembled WGS sequence"/>
</dbReference>
<sequence length="78" mass="8985">MKSSARIRLFSASARLAALRRRHQVIKALIAEELRRPMPCSMMLQRLKRQRLAVKDQITRFDGLLRSIGSPDPQRQSA</sequence>
<organism evidence="1 2">
    <name type="scientific">Paracoccus benzoatiresistens</name>
    <dbReference type="NCBI Taxonomy" id="2997341"/>
    <lineage>
        <taxon>Bacteria</taxon>
        <taxon>Pseudomonadati</taxon>
        <taxon>Pseudomonadota</taxon>
        <taxon>Alphaproteobacteria</taxon>
        <taxon>Rhodobacterales</taxon>
        <taxon>Paracoccaceae</taxon>
        <taxon>Paracoccus</taxon>
    </lineage>
</organism>
<comment type="caution">
    <text evidence="1">The sequence shown here is derived from an EMBL/GenBank/DDBJ whole genome shotgun (WGS) entry which is preliminary data.</text>
</comment>
<dbReference type="Pfam" id="PF04325">
    <property type="entry name" value="DUF465"/>
    <property type="match status" value="1"/>
</dbReference>
<dbReference type="InterPro" id="IPR038444">
    <property type="entry name" value="DUF465_sf"/>
</dbReference>
<proteinExistence type="predicted"/>
<gene>
    <name evidence="1" type="ORF">OU682_14120</name>
</gene>
<keyword evidence="2" id="KW-1185">Reference proteome</keyword>
<evidence type="ECO:0000313" key="1">
    <source>
        <dbReference type="EMBL" id="MCZ0962752.1"/>
    </source>
</evidence>
<reference evidence="1" key="1">
    <citation type="submission" date="2022-12" db="EMBL/GenBank/DDBJ databases">
        <title>Paracoccus sp. EF6 isolated from a lake water.</title>
        <authorList>
            <person name="Liu H."/>
        </authorList>
    </citation>
    <scope>NUCLEOTIDE SEQUENCE</scope>
    <source>
        <strain evidence="1">EF6</strain>
    </source>
</reference>
<dbReference type="InterPro" id="IPR007420">
    <property type="entry name" value="DUF465"/>
</dbReference>
<dbReference type="RefSeq" id="WP_268942800.1">
    <property type="nucleotide sequence ID" value="NZ_JAPTYD010000022.1"/>
</dbReference>
<evidence type="ECO:0000313" key="2">
    <source>
        <dbReference type="Proteomes" id="UP001149822"/>
    </source>
</evidence>
<protein>
    <submittedName>
        <fullName evidence="1">YdcH family protein</fullName>
    </submittedName>
</protein>
<dbReference type="Gene3D" id="6.10.280.50">
    <property type="match status" value="1"/>
</dbReference>
<accession>A0ABT4J6L1</accession>